<reference evidence="4" key="1">
    <citation type="submission" date="2022-10" db="EMBL/GenBank/DDBJ databases">
        <authorList>
            <person name="Chen Y."/>
            <person name="Dougan E. K."/>
            <person name="Chan C."/>
            <person name="Rhodes N."/>
            <person name="Thang M."/>
        </authorList>
    </citation>
    <scope>NUCLEOTIDE SEQUENCE</scope>
</reference>
<reference evidence="5 6" key="2">
    <citation type="submission" date="2024-05" db="EMBL/GenBank/DDBJ databases">
        <authorList>
            <person name="Chen Y."/>
            <person name="Shah S."/>
            <person name="Dougan E. K."/>
            <person name="Thang M."/>
            <person name="Chan C."/>
        </authorList>
    </citation>
    <scope>NUCLEOTIDE SEQUENCE [LARGE SCALE GENOMIC DNA]</scope>
</reference>
<dbReference type="OrthoDB" id="470068at2759"/>
<keyword evidence="1" id="KW-0479">Metal-binding</keyword>
<dbReference type="EMBL" id="CAMXCT020001955">
    <property type="protein sequence ID" value="CAL1147825.1"/>
    <property type="molecule type" value="Genomic_DNA"/>
</dbReference>
<evidence type="ECO:0000313" key="6">
    <source>
        <dbReference type="Proteomes" id="UP001152797"/>
    </source>
</evidence>
<dbReference type="InterPro" id="IPR007527">
    <property type="entry name" value="Znf_SWIM"/>
</dbReference>
<gene>
    <name evidence="4" type="ORF">C1SCF055_LOCUS21096</name>
</gene>
<dbReference type="SUPFAM" id="SSF48452">
    <property type="entry name" value="TPR-like"/>
    <property type="match status" value="1"/>
</dbReference>
<accession>A0A9P1CN32</accession>
<dbReference type="EMBL" id="CAMXCT030001955">
    <property type="protein sequence ID" value="CAL4781762.1"/>
    <property type="molecule type" value="Genomic_DNA"/>
</dbReference>
<dbReference type="EMBL" id="CAMXCT010001955">
    <property type="protein sequence ID" value="CAI3994450.1"/>
    <property type="molecule type" value="Genomic_DNA"/>
</dbReference>
<organism evidence="4">
    <name type="scientific">Cladocopium goreaui</name>
    <dbReference type="NCBI Taxonomy" id="2562237"/>
    <lineage>
        <taxon>Eukaryota</taxon>
        <taxon>Sar</taxon>
        <taxon>Alveolata</taxon>
        <taxon>Dinophyceae</taxon>
        <taxon>Suessiales</taxon>
        <taxon>Symbiodiniaceae</taxon>
        <taxon>Cladocopium</taxon>
    </lineage>
</organism>
<feature type="region of interest" description="Disordered" evidence="2">
    <location>
        <begin position="197"/>
        <end position="224"/>
    </location>
</feature>
<feature type="region of interest" description="Disordered" evidence="2">
    <location>
        <begin position="445"/>
        <end position="507"/>
    </location>
</feature>
<dbReference type="Gene3D" id="1.25.40.10">
    <property type="entry name" value="Tetratricopeptide repeat domain"/>
    <property type="match status" value="1"/>
</dbReference>
<feature type="region of interest" description="Disordered" evidence="2">
    <location>
        <begin position="79"/>
        <end position="156"/>
    </location>
</feature>
<feature type="compositionally biased region" description="Low complexity" evidence="2">
    <location>
        <begin position="481"/>
        <end position="491"/>
    </location>
</feature>
<evidence type="ECO:0000256" key="2">
    <source>
        <dbReference type="SAM" id="MobiDB-lite"/>
    </source>
</evidence>
<dbReference type="PROSITE" id="PS50966">
    <property type="entry name" value="ZF_SWIM"/>
    <property type="match status" value="1"/>
</dbReference>
<dbReference type="GO" id="GO:0008270">
    <property type="term" value="F:zinc ion binding"/>
    <property type="evidence" value="ECO:0007669"/>
    <property type="project" value="UniProtKB-KW"/>
</dbReference>
<feature type="compositionally biased region" description="Basic and acidic residues" evidence="2">
    <location>
        <begin position="447"/>
        <end position="460"/>
    </location>
</feature>
<protein>
    <submittedName>
        <fullName evidence="5">SWIM-type domain-containing protein</fullName>
    </submittedName>
</protein>
<dbReference type="InterPro" id="IPR011990">
    <property type="entry name" value="TPR-like_helical_dom_sf"/>
</dbReference>
<comment type="caution">
    <text evidence="4">The sequence shown here is derived from an EMBL/GenBank/DDBJ whole genome shotgun (WGS) entry which is preliminary data.</text>
</comment>
<keyword evidence="1" id="KW-0863">Zinc-finger</keyword>
<sequence length="698" mass="73888">MAMASALLATVDPLPASIPVKAMPRCAFSCLGCTSHDARRSHEELSLVEHVRLLLQAVIEMKRSLEQVHGKAIRDEILGGPCDLPMEPEPPVENAAEKPPSRASSEALGQRWPPSSETVEVPPPRTAHGAPLPAPCTPPAAPESPESPETPAPAQWREVPGTVPALTAPPVLVPMAAPEVSDTGQMDLLQLLNTQAHQEPPEVKVETTAAEAEEGPAAKDATGRTVLTRTLQLPGLAEAPAPDPARGGTAAPVSAGVQRTSIAAALWQTTPEEPAVPEVSAAAASAAASATGGAAADVADETKDSDEAAFAMLNRATAQLQQNRLSHGEAAETFSELLAQLPPGRLRCSALLNRAHCYVGMGKLEAALADIETITQGGPTEDGFDPKQWHKVWMSRGGIRRKLAQLQGSEELYAQSKADYEYVLSIRPLNESYVTKARRCLQQLAARESERGRSGRDSEGKAQASPSPKRRRLDASRSRSRSPAPAPSTAAVEMAPETGRGPKLPLGSKALQALPEDAVAAGRRLFWDGAVSSRPSGAPATSERRYEVSVQGVTEVVQLHATESSWSGSCSCRLSSHCKHVAAALCALEQEEKTELPAEPLPSSGVAMQAPAACGFRLEQLARQLERKTNDELKNYLRLNQQLLSGAKAELAQRLAENAIFGALAPCDFVATAQGAVATYTLKSPCWRPTPRTSAKDS</sequence>
<evidence type="ECO:0000313" key="4">
    <source>
        <dbReference type="EMBL" id="CAI3994450.1"/>
    </source>
</evidence>
<dbReference type="AlphaFoldDB" id="A0A9P1CN32"/>
<evidence type="ECO:0000259" key="3">
    <source>
        <dbReference type="PROSITE" id="PS50966"/>
    </source>
</evidence>
<keyword evidence="1" id="KW-0862">Zinc</keyword>
<dbReference type="Proteomes" id="UP001152797">
    <property type="component" value="Unassembled WGS sequence"/>
</dbReference>
<evidence type="ECO:0000313" key="5">
    <source>
        <dbReference type="EMBL" id="CAL4781762.1"/>
    </source>
</evidence>
<feature type="domain" description="SWIM-type" evidence="3">
    <location>
        <begin position="555"/>
        <end position="589"/>
    </location>
</feature>
<dbReference type="Gene3D" id="3.90.640.80">
    <property type="match status" value="1"/>
</dbReference>
<evidence type="ECO:0000256" key="1">
    <source>
        <dbReference type="PROSITE-ProRule" id="PRU00325"/>
    </source>
</evidence>
<feature type="compositionally biased region" description="Pro residues" evidence="2">
    <location>
        <begin position="132"/>
        <end position="142"/>
    </location>
</feature>
<name>A0A9P1CN32_9DINO</name>
<keyword evidence="6" id="KW-1185">Reference proteome</keyword>
<proteinExistence type="predicted"/>
<feature type="compositionally biased region" description="Low complexity" evidence="2">
    <location>
        <begin position="143"/>
        <end position="154"/>
    </location>
</feature>